<dbReference type="Proteomes" id="UP000473014">
    <property type="component" value="Unassembled WGS sequence"/>
</dbReference>
<name>A0A6G2BFI0_9ACTN</name>
<proteinExistence type="predicted"/>
<dbReference type="Gene3D" id="2.30.110.10">
    <property type="entry name" value="Electron Transport, Fmn-binding Protein, Chain A"/>
    <property type="match status" value="1"/>
</dbReference>
<dbReference type="OrthoDB" id="9792858at2"/>
<accession>A0A6G2BFI0</accession>
<evidence type="ECO:0000313" key="4">
    <source>
        <dbReference type="Proteomes" id="UP000473014"/>
    </source>
</evidence>
<dbReference type="PANTHER" id="PTHR30466:SF1">
    <property type="entry name" value="FMN REDUCTASE (NADH) RUTF"/>
    <property type="match status" value="1"/>
</dbReference>
<reference evidence="3 4" key="1">
    <citation type="submission" date="2019-11" db="EMBL/GenBank/DDBJ databases">
        <authorList>
            <person name="Yuan L."/>
        </authorList>
    </citation>
    <scope>NUCLEOTIDE SEQUENCE [LARGE SCALE GENOMIC DNA]</scope>
    <source>
        <strain evidence="3 4">TRM43335</strain>
    </source>
</reference>
<keyword evidence="1" id="KW-0560">Oxidoreductase</keyword>
<dbReference type="InterPro" id="IPR050268">
    <property type="entry name" value="NADH-dep_flavin_reductase"/>
</dbReference>
<evidence type="ECO:0000313" key="3">
    <source>
        <dbReference type="EMBL" id="MTE21000.1"/>
    </source>
</evidence>
<dbReference type="SUPFAM" id="SSF50475">
    <property type="entry name" value="FMN-binding split barrel"/>
    <property type="match status" value="1"/>
</dbReference>
<gene>
    <name evidence="3" type="ORF">F0L17_18120</name>
</gene>
<dbReference type="AlphaFoldDB" id="A0A6G2BFI0"/>
<protein>
    <submittedName>
        <fullName evidence="3">Flavin reductase</fullName>
    </submittedName>
</protein>
<evidence type="ECO:0000259" key="2">
    <source>
        <dbReference type="SMART" id="SM00903"/>
    </source>
</evidence>
<dbReference type="PANTHER" id="PTHR30466">
    <property type="entry name" value="FLAVIN REDUCTASE"/>
    <property type="match status" value="1"/>
</dbReference>
<dbReference type="SMART" id="SM00903">
    <property type="entry name" value="Flavin_Reduct"/>
    <property type="match status" value="1"/>
</dbReference>
<dbReference type="RefSeq" id="WP_155071899.1">
    <property type="nucleotide sequence ID" value="NZ_WIXO01000001.1"/>
</dbReference>
<organism evidence="3 4">
    <name type="scientific">Streptomyces taklimakanensis</name>
    <dbReference type="NCBI Taxonomy" id="2569853"/>
    <lineage>
        <taxon>Bacteria</taxon>
        <taxon>Bacillati</taxon>
        <taxon>Actinomycetota</taxon>
        <taxon>Actinomycetes</taxon>
        <taxon>Kitasatosporales</taxon>
        <taxon>Streptomycetaceae</taxon>
        <taxon>Streptomyces</taxon>
    </lineage>
</organism>
<dbReference type="GO" id="GO:0042602">
    <property type="term" value="F:riboflavin reductase (NADPH) activity"/>
    <property type="evidence" value="ECO:0007669"/>
    <property type="project" value="TreeGrafter"/>
</dbReference>
<evidence type="ECO:0000256" key="1">
    <source>
        <dbReference type="ARBA" id="ARBA00023002"/>
    </source>
</evidence>
<dbReference type="Pfam" id="PF01613">
    <property type="entry name" value="Flavin_Reduct"/>
    <property type="match status" value="1"/>
</dbReference>
<dbReference type="InterPro" id="IPR002563">
    <property type="entry name" value="Flavin_Rdtase-like_dom"/>
</dbReference>
<dbReference type="EMBL" id="WIXO01000001">
    <property type="protein sequence ID" value="MTE21000.1"/>
    <property type="molecule type" value="Genomic_DNA"/>
</dbReference>
<dbReference type="InterPro" id="IPR012349">
    <property type="entry name" value="Split_barrel_FMN-bd"/>
</dbReference>
<keyword evidence="4" id="KW-1185">Reference proteome</keyword>
<dbReference type="GO" id="GO:0010181">
    <property type="term" value="F:FMN binding"/>
    <property type="evidence" value="ECO:0007669"/>
    <property type="project" value="InterPro"/>
</dbReference>
<sequence>MTTESRTVHQVPQVDPRTLRQVCGLFVTGVTVISTGVDGRAVGTTVNSFTSVSLDPPLVLFCLHRQSRLHGPLQESDSFAVNFLSARQEDLAWTFAGRDSDGFSRVAHHRVAEDVPVISDALAFLACRIVSRFPGGDHTIVLGEVMELGTPHKRHEPLIFFKGAMGALEEEPSGAHLILDG</sequence>
<feature type="domain" description="Flavin reductase like" evidence="2">
    <location>
        <begin position="23"/>
        <end position="167"/>
    </location>
</feature>
<comment type="caution">
    <text evidence="3">The sequence shown here is derived from an EMBL/GenBank/DDBJ whole genome shotgun (WGS) entry which is preliminary data.</text>
</comment>